<dbReference type="GO" id="GO:0006508">
    <property type="term" value="P:proteolysis"/>
    <property type="evidence" value="ECO:0007669"/>
    <property type="project" value="InterPro"/>
</dbReference>
<dbReference type="Pfam" id="PF00326">
    <property type="entry name" value="Peptidase_S9"/>
    <property type="match status" value="1"/>
</dbReference>
<evidence type="ECO:0000256" key="2">
    <source>
        <dbReference type="SAM" id="SignalP"/>
    </source>
</evidence>
<dbReference type="PANTHER" id="PTHR42776">
    <property type="entry name" value="SERINE PEPTIDASE S9 FAMILY MEMBER"/>
    <property type="match status" value="1"/>
</dbReference>
<dbReference type="OrthoDB" id="6388416at2"/>
<feature type="chain" id="PRO_5018618825" evidence="2">
    <location>
        <begin position="22"/>
        <end position="867"/>
    </location>
</feature>
<reference evidence="4 5" key="1">
    <citation type="submission" date="2018-12" db="EMBL/GenBank/DDBJ databases">
        <authorList>
            <person name="Yu L."/>
        </authorList>
    </citation>
    <scope>NUCLEOTIDE SEQUENCE [LARGE SCALE GENOMIC DNA]</scope>
    <source>
        <strain evidence="4 5">HAW-EB2</strain>
    </source>
</reference>
<dbReference type="AlphaFoldDB" id="A0A3S0KUT6"/>
<keyword evidence="5" id="KW-1185">Reference proteome</keyword>
<dbReference type="Proteomes" id="UP000267448">
    <property type="component" value="Unassembled WGS sequence"/>
</dbReference>
<protein>
    <submittedName>
        <fullName evidence="4">S9 family peptidase</fullName>
    </submittedName>
</protein>
<dbReference type="GO" id="GO:0004252">
    <property type="term" value="F:serine-type endopeptidase activity"/>
    <property type="evidence" value="ECO:0007669"/>
    <property type="project" value="TreeGrafter"/>
</dbReference>
<evidence type="ECO:0000313" key="4">
    <source>
        <dbReference type="EMBL" id="RTR38997.1"/>
    </source>
</evidence>
<evidence type="ECO:0000313" key="5">
    <source>
        <dbReference type="Proteomes" id="UP000267448"/>
    </source>
</evidence>
<dbReference type="RefSeq" id="WP_126519876.1">
    <property type="nucleotide sequence ID" value="NZ_RXNU01000004.1"/>
</dbReference>
<proteinExistence type="predicted"/>
<evidence type="ECO:0000259" key="3">
    <source>
        <dbReference type="Pfam" id="PF00326"/>
    </source>
</evidence>
<feature type="signal peptide" evidence="2">
    <location>
        <begin position="1"/>
        <end position="21"/>
    </location>
</feature>
<dbReference type="SUPFAM" id="SSF82171">
    <property type="entry name" value="DPP6 N-terminal domain-like"/>
    <property type="match status" value="1"/>
</dbReference>
<dbReference type="PANTHER" id="PTHR42776:SF28">
    <property type="entry name" value="GLUTAMYL ENDOPEPTIDASE, CHLOROPLASTIC-RELATED"/>
    <property type="match status" value="1"/>
</dbReference>
<feature type="domain" description="Peptidase S9 prolyl oligopeptidase catalytic" evidence="3">
    <location>
        <begin position="691"/>
        <end position="845"/>
    </location>
</feature>
<comment type="caution">
    <text evidence="4">The sequence shown here is derived from an EMBL/GenBank/DDBJ whole genome shotgun (WGS) entry which is preliminary data.</text>
</comment>
<gene>
    <name evidence="4" type="ORF">EKG38_08675</name>
</gene>
<sequence>MPVHPIFMFALIAFFSASSIAAQYQRPSQPLQDIVEQNKKVSTRLSNNKQWLAILTPESHTDIENLARKELKLAGLRLSPNRLTPSRIKAKYRSIELVNLNNNSVKPDTIITQADLTVTKVKFSPDSRFLSYIGISNHSADLYLYEIATRQSVKLNKTRINASLGLKYQWLHNSQGLATSIAVDSEHLPQTPQFHGPNISVTLGKKAPRRTYQDLLKNAQDEAQFSQLTTSQLSIIMLDGEVIKIGKPAINIGFSLSPDDKYLLVKRIKPPFSHMVKYRDFAQSVEMFHNSGKKLATLAELESGEFRPSGSDSVRKGPRLIHWRSDKPNTLAYVEALDGGDSNKKVQFRDQLRQITAPFNLAPKALVKTPWRIANVQWGENRLALITERHSTNKQMRVSFLDTAAVSDKLLANKSTAMRLWYQKALRDSYSDPGRLYKHPRPSGLGHLFALDNGRVFHYGLGASPEGYQPFLKSTKIPSETVSAGTLLEEKPSQVTVSQATSTRVTTPSTELSTELSTTHSTTLWRSASDQLESVRYILNLDPLRLIINRQSSDTPSHLVLLDVQSNTERVLQQKKASITAFKGVSRQLVTYTRDDGLPLSGKLYLPAGYTPKDGPLPVLMWAYPREYKNAEVASQVNYSPNQYNYISAKGPIPFVANGFAIFDRVAMPIVGEGKEKPNDNFRSQLIANAKAAIDTLVEMGVADRDKIAIGGHSYGAFMVANLLAHSDLFAAGIARSGAYNRTLTPFGFQNEKRNFWEAPSLYQQISPFTHADKIDEPLLLMHGEMDANSGTYPMQSARLFKAIRGLGGNARLVTFPFESHSYQAKESLMHMLWEQENWLEQHLRIKSKTKTKNKDETALETSVSFH</sequence>
<name>A0A3S0KUT6_9GAMM</name>
<keyword evidence="2" id="KW-0732">Signal</keyword>
<dbReference type="InterPro" id="IPR001375">
    <property type="entry name" value="Peptidase_S9_cat"/>
</dbReference>
<dbReference type="Gene3D" id="3.40.50.1820">
    <property type="entry name" value="alpha/beta hydrolase"/>
    <property type="match status" value="1"/>
</dbReference>
<accession>A0A3S0KUT6</accession>
<dbReference type="SUPFAM" id="SSF53474">
    <property type="entry name" value="alpha/beta-Hydrolases"/>
    <property type="match status" value="1"/>
</dbReference>
<keyword evidence="1" id="KW-0378">Hydrolase</keyword>
<evidence type="ECO:0000256" key="1">
    <source>
        <dbReference type="ARBA" id="ARBA00022801"/>
    </source>
</evidence>
<organism evidence="4 5">
    <name type="scientific">Shewanella canadensis</name>
    <dbReference type="NCBI Taxonomy" id="271096"/>
    <lineage>
        <taxon>Bacteria</taxon>
        <taxon>Pseudomonadati</taxon>
        <taxon>Pseudomonadota</taxon>
        <taxon>Gammaproteobacteria</taxon>
        <taxon>Alteromonadales</taxon>
        <taxon>Shewanellaceae</taxon>
        <taxon>Shewanella</taxon>
    </lineage>
</organism>
<dbReference type="InterPro" id="IPR029058">
    <property type="entry name" value="AB_hydrolase_fold"/>
</dbReference>
<dbReference type="EMBL" id="RXNU01000004">
    <property type="protein sequence ID" value="RTR38997.1"/>
    <property type="molecule type" value="Genomic_DNA"/>
</dbReference>